<protein>
    <submittedName>
        <fullName evidence="1">Uncharacterized protein</fullName>
    </submittedName>
</protein>
<evidence type="ECO:0000313" key="2">
    <source>
        <dbReference type="Proteomes" id="UP000076532"/>
    </source>
</evidence>
<name>A0A166A713_9AGAM</name>
<sequence length="154" mass="17851">MTVKYLRHRLQTNSHQHVRIGGAFKKRPRRRGQRLPPQLQPRRYAGLGRTCTWGYRPRFATGRIWRGEAGPTDFRLLPKRHLFPVIHNIDAPPFDLRRPSPVSPFWHRILAYTLLHQSIASLRPSCGRQLSRQSENNITIMHGIAGIMAGYDLT</sequence>
<dbReference type="AlphaFoldDB" id="A0A166A713"/>
<gene>
    <name evidence="1" type="ORF">FIBSPDRAFT_988301</name>
</gene>
<organism evidence="1 2">
    <name type="scientific">Athelia psychrophila</name>
    <dbReference type="NCBI Taxonomy" id="1759441"/>
    <lineage>
        <taxon>Eukaryota</taxon>
        <taxon>Fungi</taxon>
        <taxon>Dikarya</taxon>
        <taxon>Basidiomycota</taxon>
        <taxon>Agaricomycotina</taxon>
        <taxon>Agaricomycetes</taxon>
        <taxon>Agaricomycetidae</taxon>
        <taxon>Atheliales</taxon>
        <taxon>Atheliaceae</taxon>
        <taxon>Athelia</taxon>
    </lineage>
</organism>
<keyword evidence="2" id="KW-1185">Reference proteome</keyword>
<accession>A0A166A713</accession>
<proteinExistence type="predicted"/>
<dbReference type="EMBL" id="KV417665">
    <property type="protein sequence ID" value="KZP11311.1"/>
    <property type="molecule type" value="Genomic_DNA"/>
</dbReference>
<evidence type="ECO:0000313" key="1">
    <source>
        <dbReference type="EMBL" id="KZP11311.1"/>
    </source>
</evidence>
<dbReference type="Proteomes" id="UP000076532">
    <property type="component" value="Unassembled WGS sequence"/>
</dbReference>
<reference evidence="1 2" key="1">
    <citation type="journal article" date="2016" name="Mol. Biol. Evol.">
        <title>Comparative Genomics of Early-Diverging Mushroom-Forming Fungi Provides Insights into the Origins of Lignocellulose Decay Capabilities.</title>
        <authorList>
            <person name="Nagy L.G."/>
            <person name="Riley R."/>
            <person name="Tritt A."/>
            <person name="Adam C."/>
            <person name="Daum C."/>
            <person name="Floudas D."/>
            <person name="Sun H."/>
            <person name="Yadav J.S."/>
            <person name="Pangilinan J."/>
            <person name="Larsson K.H."/>
            <person name="Matsuura K."/>
            <person name="Barry K."/>
            <person name="Labutti K."/>
            <person name="Kuo R."/>
            <person name="Ohm R.A."/>
            <person name="Bhattacharya S.S."/>
            <person name="Shirouzu T."/>
            <person name="Yoshinaga Y."/>
            <person name="Martin F.M."/>
            <person name="Grigoriev I.V."/>
            <person name="Hibbett D.S."/>
        </authorList>
    </citation>
    <scope>NUCLEOTIDE SEQUENCE [LARGE SCALE GENOMIC DNA]</scope>
    <source>
        <strain evidence="1 2">CBS 109695</strain>
    </source>
</reference>